<dbReference type="SUPFAM" id="SSF52266">
    <property type="entry name" value="SGNH hydrolase"/>
    <property type="match status" value="1"/>
</dbReference>
<dbReference type="InterPro" id="IPR013830">
    <property type="entry name" value="SGNH_hydro"/>
</dbReference>
<evidence type="ECO:0000313" key="2">
    <source>
        <dbReference type="EMBL" id="TGN20712.1"/>
    </source>
</evidence>
<comment type="caution">
    <text evidence="2">The sequence shown here is derived from an EMBL/GenBank/DDBJ whole genome shotgun (WGS) entry which is preliminary data.</text>
</comment>
<dbReference type="AlphaFoldDB" id="A0A4R9M3M2"/>
<reference evidence="2" key="1">
    <citation type="journal article" date="2019" name="PLoS Negl. Trop. Dis.">
        <title>Revisiting the worldwide diversity of Leptospira species in the environment.</title>
        <authorList>
            <person name="Vincent A.T."/>
            <person name="Schiettekatte O."/>
            <person name="Bourhy P."/>
            <person name="Veyrier F.J."/>
            <person name="Picardeau M."/>
        </authorList>
    </citation>
    <scope>NUCLEOTIDE SEQUENCE [LARGE SCALE GENOMIC DNA]</scope>
    <source>
        <strain evidence="2">201300427</strain>
    </source>
</reference>
<dbReference type="InterPro" id="IPR051532">
    <property type="entry name" value="Ester_Hydrolysis_Enzymes"/>
</dbReference>
<gene>
    <name evidence="2" type="ORF">EHS15_02315</name>
</gene>
<feature type="domain" description="SGNH hydrolase-type esterase" evidence="1">
    <location>
        <begin position="98"/>
        <end position="246"/>
    </location>
</feature>
<dbReference type="PANTHER" id="PTHR30383:SF32">
    <property type="entry name" value="SGNH-HYDROLASE"/>
    <property type="match status" value="1"/>
</dbReference>
<dbReference type="EMBL" id="RQHW01000008">
    <property type="protein sequence ID" value="TGN20712.1"/>
    <property type="molecule type" value="Genomic_DNA"/>
</dbReference>
<dbReference type="Proteomes" id="UP000298058">
    <property type="component" value="Unassembled WGS sequence"/>
</dbReference>
<dbReference type="GO" id="GO:0004622">
    <property type="term" value="F:phosphatidylcholine lysophospholipase activity"/>
    <property type="evidence" value="ECO:0007669"/>
    <property type="project" value="TreeGrafter"/>
</dbReference>
<keyword evidence="3" id="KW-1185">Reference proteome</keyword>
<dbReference type="InterPro" id="IPR036514">
    <property type="entry name" value="SGNH_hydro_sf"/>
</dbReference>
<dbReference type="Pfam" id="PF13472">
    <property type="entry name" value="Lipase_GDSL_2"/>
    <property type="match status" value="1"/>
</dbReference>
<dbReference type="PROSITE" id="PS51257">
    <property type="entry name" value="PROKAR_LIPOPROTEIN"/>
    <property type="match status" value="1"/>
</dbReference>
<dbReference type="OrthoDB" id="2513075at2"/>
<dbReference type="PANTHER" id="PTHR30383">
    <property type="entry name" value="THIOESTERASE 1/PROTEASE 1/LYSOPHOSPHOLIPASE L1"/>
    <property type="match status" value="1"/>
</dbReference>
<organism evidence="2 3">
    <name type="scientific">Leptospira idonii</name>
    <dbReference type="NCBI Taxonomy" id="1193500"/>
    <lineage>
        <taxon>Bacteria</taxon>
        <taxon>Pseudomonadati</taxon>
        <taxon>Spirochaetota</taxon>
        <taxon>Spirochaetia</taxon>
        <taxon>Leptospirales</taxon>
        <taxon>Leptospiraceae</taxon>
        <taxon>Leptospira</taxon>
    </lineage>
</organism>
<evidence type="ECO:0000259" key="1">
    <source>
        <dbReference type="Pfam" id="PF13472"/>
    </source>
</evidence>
<evidence type="ECO:0000313" key="3">
    <source>
        <dbReference type="Proteomes" id="UP000298058"/>
    </source>
</evidence>
<accession>A0A4R9M3M2</accession>
<proteinExistence type="predicted"/>
<name>A0A4R9M3M2_9LEPT</name>
<protein>
    <submittedName>
        <fullName evidence="2">Lipase</fullName>
    </submittedName>
</protein>
<sequence>MSQQNKNSPFLSSRPLLFAVFLFLFLASCSVSRTKNYFDPNFRCVSGPGWRDGKDFLKYKLNVWNLFRAHYREENQRIKNAKIVVTGNSLALLFLPQMEKELPKMGVVNRAIGGDMTETLLERLDEDVLSLSPSTIIIEIGGNDMIYTKCLPETQANVEAIVAKIHSKQPSTQIIFIAVPPTRVPELNQIVPVYNLYLKDFAKEKKNVRYVEVWDEMKKQDEPSLKEEYFRESGDPIHFNDKGYEVWGRKLRPLLRK</sequence>
<dbReference type="Gene3D" id="3.40.50.1110">
    <property type="entry name" value="SGNH hydrolase"/>
    <property type="match status" value="1"/>
</dbReference>
<dbReference type="RefSeq" id="WP_135758927.1">
    <property type="nucleotide sequence ID" value="NZ_RQHW01000008.1"/>
</dbReference>